<dbReference type="Proteomes" id="UP000299102">
    <property type="component" value="Unassembled WGS sequence"/>
</dbReference>
<keyword evidence="2" id="KW-1185">Reference proteome</keyword>
<dbReference type="EMBL" id="BGZK01004450">
    <property type="protein sequence ID" value="GBP09071.1"/>
    <property type="molecule type" value="Genomic_DNA"/>
</dbReference>
<reference evidence="1 2" key="1">
    <citation type="journal article" date="2019" name="Commun. Biol.">
        <title>The bagworm genome reveals a unique fibroin gene that provides high tensile strength.</title>
        <authorList>
            <person name="Kono N."/>
            <person name="Nakamura H."/>
            <person name="Ohtoshi R."/>
            <person name="Tomita M."/>
            <person name="Numata K."/>
            <person name="Arakawa K."/>
        </authorList>
    </citation>
    <scope>NUCLEOTIDE SEQUENCE [LARGE SCALE GENOMIC DNA]</scope>
</reference>
<evidence type="ECO:0000313" key="1">
    <source>
        <dbReference type="EMBL" id="GBP09071.1"/>
    </source>
</evidence>
<proteinExistence type="predicted"/>
<name>A0A4C1T724_EUMVA</name>
<evidence type="ECO:0000313" key="2">
    <source>
        <dbReference type="Proteomes" id="UP000299102"/>
    </source>
</evidence>
<accession>A0A4C1T724</accession>
<organism evidence="1 2">
    <name type="scientific">Eumeta variegata</name>
    <name type="common">Bagworm moth</name>
    <name type="synonym">Eumeta japonica</name>
    <dbReference type="NCBI Taxonomy" id="151549"/>
    <lineage>
        <taxon>Eukaryota</taxon>
        <taxon>Metazoa</taxon>
        <taxon>Ecdysozoa</taxon>
        <taxon>Arthropoda</taxon>
        <taxon>Hexapoda</taxon>
        <taxon>Insecta</taxon>
        <taxon>Pterygota</taxon>
        <taxon>Neoptera</taxon>
        <taxon>Endopterygota</taxon>
        <taxon>Lepidoptera</taxon>
        <taxon>Glossata</taxon>
        <taxon>Ditrysia</taxon>
        <taxon>Tineoidea</taxon>
        <taxon>Psychidae</taxon>
        <taxon>Oiketicinae</taxon>
        <taxon>Eumeta</taxon>
    </lineage>
</organism>
<gene>
    <name evidence="1" type="ORF">EVAR_73718_1</name>
</gene>
<comment type="caution">
    <text evidence="1">The sequence shown here is derived from an EMBL/GenBank/DDBJ whole genome shotgun (WGS) entry which is preliminary data.</text>
</comment>
<sequence length="243" mass="28223">MLSSTSPGVFDWMLSEQWLLRYFLNLSQWIRFTTFIRVKGNSYLCGMRIYTIVKEWAEDKSSEASTSTYSLEMFFLTLKSITSAIFCQLDGQYVGSHLDEPTSAMIPDLRLIDHLGQGGRSNMFVPDLTRTELPFRACKERKTDINWLRFKSTSNHYSESIQPRTPGDVELEHGNFTSMMSQAVEYGATYQQPSFNWNFSVQISNAYLVRNYEANPEPLYRENPKTAEQNFTFNYSAPWYVKT</sequence>
<dbReference type="AlphaFoldDB" id="A0A4C1T724"/>
<protein>
    <submittedName>
        <fullName evidence="1">Uncharacterized protein</fullName>
    </submittedName>
</protein>